<dbReference type="InterPro" id="IPR001763">
    <property type="entry name" value="Rhodanese-like_dom"/>
</dbReference>
<dbReference type="RefSeq" id="WP_185763961.1">
    <property type="nucleotide sequence ID" value="NZ_RIBP01000001.1"/>
</dbReference>
<gene>
    <name evidence="2" type="ORF">CEQ21_06635</name>
</gene>
<dbReference type="Pfam" id="PF00581">
    <property type="entry name" value="Rhodanese"/>
    <property type="match status" value="1"/>
</dbReference>
<dbReference type="EMBL" id="RIBP01000001">
    <property type="protein sequence ID" value="TRZ40572.1"/>
    <property type="molecule type" value="Genomic_DNA"/>
</dbReference>
<accession>A0A553SUA3</accession>
<proteinExistence type="predicted"/>
<evidence type="ECO:0000259" key="1">
    <source>
        <dbReference type="PROSITE" id="PS50206"/>
    </source>
</evidence>
<sequence>MKTEPKYSLTLNIQPSETEAAYEHFMSKLSFEADVADLLIDLKKGYKGITVIDVRDEQAYQECHISQAISFPGNTISEKTVGKLSKDQVMVVYCWGPACNGATRACAKLAKLGFQVKELIGGLEYWRKEGGEVSGTLAENAPMYWSFER</sequence>
<name>A0A553SUA3_NIACI</name>
<feature type="domain" description="Rhodanese" evidence="1">
    <location>
        <begin position="45"/>
        <end position="135"/>
    </location>
</feature>
<dbReference type="Gene3D" id="3.40.250.10">
    <property type="entry name" value="Rhodanese-like domain"/>
    <property type="match status" value="1"/>
</dbReference>
<dbReference type="AlphaFoldDB" id="A0A553SUA3"/>
<evidence type="ECO:0000313" key="2">
    <source>
        <dbReference type="EMBL" id="TRZ40572.1"/>
    </source>
</evidence>
<organism evidence="2 3">
    <name type="scientific">Niallia circulans</name>
    <name type="common">Bacillus circulans</name>
    <dbReference type="NCBI Taxonomy" id="1397"/>
    <lineage>
        <taxon>Bacteria</taxon>
        <taxon>Bacillati</taxon>
        <taxon>Bacillota</taxon>
        <taxon>Bacilli</taxon>
        <taxon>Bacillales</taxon>
        <taxon>Bacillaceae</taxon>
        <taxon>Niallia</taxon>
    </lineage>
</organism>
<dbReference type="InterPro" id="IPR050229">
    <property type="entry name" value="GlpE_sulfurtransferase"/>
</dbReference>
<dbReference type="PROSITE" id="PS50206">
    <property type="entry name" value="RHODANESE_3"/>
    <property type="match status" value="1"/>
</dbReference>
<dbReference type="InterPro" id="IPR036873">
    <property type="entry name" value="Rhodanese-like_dom_sf"/>
</dbReference>
<comment type="caution">
    <text evidence="2">The sequence shown here is derived from an EMBL/GenBank/DDBJ whole genome shotgun (WGS) entry which is preliminary data.</text>
</comment>
<dbReference type="SMART" id="SM00450">
    <property type="entry name" value="RHOD"/>
    <property type="match status" value="1"/>
</dbReference>
<dbReference type="PANTHER" id="PTHR43031">
    <property type="entry name" value="FAD-DEPENDENT OXIDOREDUCTASE"/>
    <property type="match status" value="1"/>
</dbReference>
<protein>
    <submittedName>
        <fullName evidence="2">Rhodanese-like domain-containing protein</fullName>
    </submittedName>
</protein>
<dbReference type="Proteomes" id="UP000319837">
    <property type="component" value="Unassembled WGS sequence"/>
</dbReference>
<dbReference type="SUPFAM" id="SSF52821">
    <property type="entry name" value="Rhodanese/Cell cycle control phosphatase"/>
    <property type="match status" value="1"/>
</dbReference>
<reference evidence="3" key="1">
    <citation type="submission" date="2018-10" db="EMBL/GenBank/DDBJ databases">
        <title>FDA dAtabase for Regulatory Grade micrObial Sequences (FDA-ARGOS): Supporting development and validation of Infectious Disease Dx tests.</title>
        <authorList>
            <person name="Minogue T."/>
            <person name="Wolcott M."/>
            <person name="Wasieloski L."/>
            <person name="Aguilar W."/>
            <person name="Moore D."/>
            <person name="Tallon L."/>
            <person name="Sadzewicz L."/>
            <person name="Sengamalay N."/>
            <person name="Ott S."/>
            <person name="Godinez A."/>
            <person name="Nagaraj S."/>
            <person name="Vavikolanu K."/>
            <person name="Vyas G."/>
            <person name="Nadendla S."/>
            <person name="George J."/>
            <person name="Sichtig H."/>
        </authorList>
    </citation>
    <scope>NUCLEOTIDE SEQUENCE [LARGE SCALE GENOMIC DNA]</scope>
    <source>
        <strain evidence="3">FDAARGOS_343</strain>
    </source>
</reference>
<dbReference type="PANTHER" id="PTHR43031:SF1">
    <property type="entry name" value="PYRIDINE NUCLEOTIDE-DISULPHIDE OXIDOREDUCTASE"/>
    <property type="match status" value="1"/>
</dbReference>
<evidence type="ECO:0000313" key="3">
    <source>
        <dbReference type="Proteomes" id="UP000319837"/>
    </source>
</evidence>